<proteinExistence type="predicted"/>
<name>A0A9D4URE9_ADICA</name>
<organism evidence="1 2">
    <name type="scientific">Adiantum capillus-veneris</name>
    <name type="common">Maidenhair fern</name>
    <dbReference type="NCBI Taxonomy" id="13818"/>
    <lineage>
        <taxon>Eukaryota</taxon>
        <taxon>Viridiplantae</taxon>
        <taxon>Streptophyta</taxon>
        <taxon>Embryophyta</taxon>
        <taxon>Tracheophyta</taxon>
        <taxon>Polypodiopsida</taxon>
        <taxon>Polypodiidae</taxon>
        <taxon>Polypodiales</taxon>
        <taxon>Pteridineae</taxon>
        <taxon>Pteridaceae</taxon>
        <taxon>Vittarioideae</taxon>
        <taxon>Adiantum</taxon>
    </lineage>
</organism>
<dbReference type="AlphaFoldDB" id="A0A9D4URE9"/>
<comment type="caution">
    <text evidence="1">The sequence shown here is derived from an EMBL/GenBank/DDBJ whole genome shotgun (WGS) entry which is preliminary data.</text>
</comment>
<accession>A0A9D4URE9</accession>
<evidence type="ECO:0000313" key="2">
    <source>
        <dbReference type="Proteomes" id="UP000886520"/>
    </source>
</evidence>
<keyword evidence="2" id="KW-1185">Reference proteome</keyword>
<protein>
    <submittedName>
        <fullName evidence="1">Uncharacterized protein</fullName>
    </submittedName>
</protein>
<evidence type="ECO:0000313" key="1">
    <source>
        <dbReference type="EMBL" id="KAI5072720.1"/>
    </source>
</evidence>
<sequence length="82" mass="9205">MHVAIGTLNVRFENIWVSPTTIKSEEVLRLGQSGAGASLRTPGSPLQTRKRMGVLATSQYCMRMFTYIQLHPNNKTHEHLVP</sequence>
<dbReference type="Proteomes" id="UP000886520">
    <property type="component" value="Chromosome 12"/>
</dbReference>
<dbReference type="EMBL" id="JABFUD020000012">
    <property type="protein sequence ID" value="KAI5072720.1"/>
    <property type="molecule type" value="Genomic_DNA"/>
</dbReference>
<gene>
    <name evidence="1" type="ORF">GOP47_0012826</name>
</gene>
<reference evidence="1" key="1">
    <citation type="submission" date="2021-01" db="EMBL/GenBank/DDBJ databases">
        <title>Adiantum capillus-veneris genome.</title>
        <authorList>
            <person name="Fang Y."/>
            <person name="Liao Q."/>
        </authorList>
    </citation>
    <scope>NUCLEOTIDE SEQUENCE</scope>
    <source>
        <strain evidence="1">H3</strain>
        <tissue evidence="1">Leaf</tissue>
    </source>
</reference>